<dbReference type="Proteomes" id="UP001467690">
    <property type="component" value="Unassembled WGS sequence"/>
</dbReference>
<dbReference type="SUPFAM" id="SSF52540">
    <property type="entry name" value="P-loop containing nucleoside triphosphate hydrolases"/>
    <property type="match status" value="1"/>
</dbReference>
<dbReference type="Gene3D" id="3.40.50.300">
    <property type="entry name" value="P-loop containing nucleotide triphosphate hydrolases"/>
    <property type="match status" value="1"/>
</dbReference>
<evidence type="ECO:0000313" key="6">
    <source>
        <dbReference type="EMBL" id="MER2491581.1"/>
    </source>
</evidence>
<comment type="similarity">
    <text evidence="1 4">Belongs to the polyphosphate kinase 2 (PPK2) family. Class I subfamily.</text>
</comment>
<dbReference type="RefSeq" id="WP_350401171.1">
    <property type="nucleotide sequence ID" value="NZ_JBELOE010000136.1"/>
</dbReference>
<keyword evidence="3 4" id="KW-0418">Kinase</keyword>
<reference evidence="6 7" key="1">
    <citation type="submission" date="2024-06" db="EMBL/GenBank/DDBJ databases">
        <authorList>
            <person name="Chen R.Y."/>
        </authorList>
    </citation>
    <scope>NUCLEOTIDE SEQUENCE [LARGE SCALE GENOMIC DNA]</scope>
    <source>
        <strain evidence="6 7">D2</strain>
    </source>
</reference>
<dbReference type="InterPro" id="IPR022488">
    <property type="entry name" value="PPK2-related"/>
</dbReference>
<comment type="caution">
    <text evidence="6">The sequence shown here is derived from an EMBL/GenBank/DDBJ whole genome shotgun (WGS) entry which is preliminary data.</text>
</comment>
<keyword evidence="7" id="KW-1185">Reference proteome</keyword>
<evidence type="ECO:0000256" key="4">
    <source>
        <dbReference type="RuleBase" id="RU369062"/>
    </source>
</evidence>
<dbReference type="InterPro" id="IPR027417">
    <property type="entry name" value="P-loop_NTPase"/>
</dbReference>
<dbReference type="InterPro" id="IPR016898">
    <property type="entry name" value="Polyphosphate_phosphotransfera"/>
</dbReference>
<dbReference type="EMBL" id="JBELOE010000136">
    <property type="protein sequence ID" value="MER2491581.1"/>
    <property type="molecule type" value="Genomic_DNA"/>
</dbReference>
<evidence type="ECO:0000256" key="3">
    <source>
        <dbReference type="ARBA" id="ARBA00022777"/>
    </source>
</evidence>
<dbReference type="NCBIfam" id="TIGR03707">
    <property type="entry name" value="PPK2_P_aer"/>
    <property type="match status" value="1"/>
</dbReference>
<dbReference type="PANTHER" id="PTHR34383:SF1">
    <property type="entry name" value="ADP-POLYPHOSPHATE PHOSPHOTRANSFERASE"/>
    <property type="match status" value="1"/>
</dbReference>
<keyword evidence="2 4" id="KW-0808">Transferase</keyword>
<dbReference type="EC" id="2.7.4.-" evidence="4"/>
<dbReference type="GO" id="GO:0008976">
    <property type="term" value="F:polyphosphate kinase activity"/>
    <property type="evidence" value="ECO:0007669"/>
    <property type="project" value="UniProtKB-EC"/>
</dbReference>
<comment type="function">
    <text evidence="4">Uses inorganic polyphosphate (polyP) as a donor to convert GDP to GTP or ADP to ATP.</text>
</comment>
<dbReference type="Pfam" id="PF03976">
    <property type="entry name" value="PPK2"/>
    <property type="match status" value="1"/>
</dbReference>
<name>A0ABV1RF83_9ALTE</name>
<comment type="subunit">
    <text evidence="4">Homotetramer.</text>
</comment>
<proteinExistence type="inferred from homology"/>
<dbReference type="PANTHER" id="PTHR34383">
    <property type="entry name" value="POLYPHOSPHATE:AMP PHOSPHOTRANSFERASE-RELATED"/>
    <property type="match status" value="1"/>
</dbReference>
<evidence type="ECO:0000259" key="5">
    <source>
        <dbReference type="Pfam" id="PF03976"/>
    </source>
</evidence>
<feature type="domain" description="Polyphosphate kinase-2-related" evidence="5">
    <location>
        <begin position="10"/>
        <end position="235"/>
    </location>
</feature>
<evidence type="ECO:0000256" key="1">
    <source>
        <dbReference type="ARBA" id="ARBA00009924"/>
    </source>
</evidence>
<accession>A0ABV1RF83</accession>
<evidence type="ECO:0000256" key="2">
    <source>
        <dbReference type="ARBA" id="ARBA00022679"/>
    </source>
</evidence>
<evidence type="ECO:0000313" key="7">
    <source>
        <dbReference type="Proteomes" id="UP001467690"/>
    </source>
</evidence>
<dbReference type="PIRSF" id="PIRSF028756">
    <property type="entry name" value="PPK2_prd"/>
    <property type="match status" value="1"/>
</dbReference>
<organism evidence="6 7">
    <name type="scientific">Catenovulum sediminis</name>
    <dbReference type="NCBI Taxonomy" id="1740262"/>
    <lineage>
        <taxon>Bacteria</taxon>
        <taxon>Pseudomonadati</taxon>
        <taxon>Pseudomonadota</taxon>
        <taxon>Gammaproteobacteria</taxon>
        <taxon>Alteromonadales</taxon>
        <taxon>Alteromonadaceae</taxon>
        <taxon>Catenovulum</taxon>
    </lineage>
</organism>
<dbReference type="InterPro" id="IPR022486">
    <property type="entry name" value="PPK2_PA0141"/>
</dbReference>
<protein>
    <recommendedName>
        <fullName evidence="4">ADP/GDP-polyphosphate phosphotransferase</fullName>
        <ecNumber evidence="4">2.7.4.-</ecNumber>
    </recommendedName>
    <alternativeName>
        <fullName evidence="4">Polyphosphate kinase PPK2</fullName>
    </alternativeName>
</protein>
<sequence>MAADKSNNSLTKKEYKAQLKQLQTELVKLQYWVQKKGLKVVILFEGRDAAGKGSMIKAISERLNPRHVKTVALGKPSDREKTQWYFQRYVQHLPAAGEICLFDRSWYNRAGVEHVMGFCSESEYQEFLTNCPKFESMLKDSGIILLKYWLSVSPQEQEKRFEQRLTNPLKRWKFSDMDLEGRERWADYSKAKMAMMQATDTRENPWYRVEADNKKLAKLNCIHHILSHFEYRSVSFPNIELPAVTSTGYEFEEHDTNNLIAKIY</sequence>
<gene>
    <name evidence="6" type="primary">ppk2</name>
    <name evidence="6" type="ORF">ABS311_06770</name>
</gene>